<evidence type="ECO:0000256" key="4">
    <source>
        <dbReference type="ARBA" id="ARBA00022692"/>
    </source>
</evidence>
<feature type="transmembrane region" description="Helical" evidence="8">
    <location>
        <begin position="1379"/>
        <end position="1399"/>
    </location>
</feature>
<organism evidence="9 10">
    <name type="scientific">Owenia fusiformis</name>
    <name type="common">Polychaete worm</name>
    <dbReference type="NCBI Taxonomy" id="6347"/>
    <lineage>
        <taxon>Eukaryota</taxon>
        <taxon>Metazoa</taxon>
        <taxon>Spiralia</taxon>
        <taxon>Lophotrochozoa</taxon>
        <taxon>Annelida</taxon>
        <taxon>Polychaeta</taxon>
        <taxon>Sedentaria</taxon>
        <taxon>Canalipalpata</taxon>
        <taxon>Sabellida</taxon>
        <taxon>Oweniida</taxon>
        <taxon>Oweniidae</taxon>
        <taxon>Owenia</taxon>
    </lineage>
</organism>
<feature type="transmembrane region" description="Helical" evidence="8">
    <location>
        <begin position="112"/>
        <end position="131"/>
    </location>
</feature>
<keyword evidence="3" id="KW-0328">Glycosyltransferase</keyword>
<feature type="compositionally biased region" description="Polar residues" evidence="7">
    <location>
        <begin position="828"/>
        <end position="840"/>
    </location>
</feature>
<feature type="region of interest" description="Disordered" evidence="7">
    <location>
        <begin position="785"/>
        <end position="840"/>
    </location>
</feature>
<evidence type="ECO:0000256" key="2">
    <source>
        <dbReference type="ARBA" id="ARBA00012543"/>
    </source>
</evidence>
<proteinExistence type="predicted"/>
<keyword evidence="5 8" id="KW-1133">Transmembrane helix</keyword>
<dbReference type="GO" id="GO:0004100">
    <property type="term" value="F:chitin synthase activity"/>
    <property type="evidence" value="ECO:0007669"/>
    <property type="project" value="UniProtKB-EC"/>
</dbReference>
<dbReference type="Pfam" id="PF03142">
    <property type="entry name" value="Chitin_synth_2"/>
    <property type="match status" value="1"/>
</dbReference>
<dbReference type="EMBL" id="CAIIXF020000007">
    <property type="protein sequence ID" value="CAH1788656.1"/>
    <property type="molecule type" value="Genomic_DNA"/>
</dbReference>
<feature type="transmembrane region" description="Helical" evidence="8">
    <location>
        <begin position="1143"/>
        <end position="1167"/>
    </location>
</feature>
<evidence type="ECO:0000256" key="5">
    <source>
        <dbReference type="ARBA" id="ARBA00022989"/>
    </source>
</evidence>
<feature type="transmembrane region" description="Helical" evidence="8">
    <location>
        <begin position="85"/>
        <end position="106"/>
    </location>
</feature>
<feature type="transmembrane region" description="Helical" evidence="8">
    <location>
        <begin position="356"/>
        <end position="376"/>
    </location>
</feature>
<sequence length="1428" mass="160700">MCCIQLWKGVVCTLLFVLMLASLVFNKASLIWLLGGTKINNVPLETWYAAFALVFLVPELFAVIKVLWNTSFIKQTSTHQWPSGVALLVGFLVSFAEVSSYLMFTLEIAPRLPIQLLMPLLSSVFAVALCYEQWESYMIKRAKDQEVHFDGNFTLAHKPADTIPDDANWKRLVKTLFGLSGIWATCAIAAVGVLTSIMPWFQALCLPTSLSLLSLAWSPKVQMYIVRSPDGTFQGRWKAMCLYTVFKIIVLMVGISIIMVIRLQQHHILDSNFFVKLGDGLYGCRQKEILYPLLIHFGSSFCGHLTGFAAATLCVPNIGMTLPSVLATPIAIAIGMYFCIPSFQLLDELTCYSSNISIWCMFALASIAWVAPYLILGTNLTKQCAVLLKPMDELFIQSSWNGLFLDQHMFLNYTYEGFTPCKEHVASNKENVSRVFICTTMYREADWEMKRLLTSLYNISQSKKVKDVYLEAHLFLDNGTKDLHLTDFAIQLVSLLESTMSIRPSQANCLQTPYGVQLNWLLPGVTKMPFFIHLKDCSIIKAKKRWSQVMYMSYVLNFRVLRDSSKDKSQVKNKVKDSDDSLFVGYSSDKEWRKNANTLSSKKLKRHSLPDVPERATIIETTEEAVGTTEEQSHNVTENRKYLGRLFNTDPDNRNITGIQQGIAITSLLESYSRNDSITNPSSSDQGIGTSQDDVSISSFTTSNPERSVDTLASRGTSALQSDSYWRDYEGDVSSCNENSLTSSKAKQSRSFLTEADMHNELPNINPDESLGKCSILRFNPTKNITLGLNRPPAPPIPQRPLPPKPPRSKKASKDARNSKKKQELKESPSTQQLIDMDDSQTNIYQSIRSTAMESELKAAPRNRKSKAKDDKIFTIARETIPKDSDLNETRPKIPLDDNTYILATDADMEFTDESILDLLHLCNHDRRLGGACGRTHPIGQNTGPVVWYQKFEYAKDFWMIKSSQNVVGSVMCCPGCFSLYRASAIRDIISNYAGPTDESFDVFIKDTGEDRWMCTLMMLNGWKLEYSAFCHNTTYCPDTFMEFMKQRRRWVLSDLANMLLVFKNIFKLARKNDSFSLAYILYLIQMFTIVLFAPASTIVIIAGGFDIIYGIPFQIVAPGIGVMVLLYSLLCIVGSMKVQTRATLLLTSMAGLSMVLVVIGGAVYIAEDIYQNIIDENVGFQEYYLILFLIGALLFAAFLHPCETWILAHGFAYLLGFPAMQIFLPIYAICNIVDQSWGTRENNKPKTKPAMCCGRSREKSHKKLKKEDRPKDIDADVSSSTVEVEEEATVICTDANFRLMKDGSPSEYEEYLFWEKMREIVLGTSVNLSVCGKTLKKGLAHLRNICLGSLLVLNSLWLMLLSVLYFNADLNLVKLNVYGLIAGTVYGLVLLVQVVGLISHRFEAVFARYAVKIFGGTIPVWVFRRTA</sequence>
<feature type="transmembrane region" description="Helical" evidence="8">
    <location>
        <begin position="1116"/>
        <end position="1137"/>
    </location>
</feature>
<evidence type="ECO:0000313" key="9">
    <source>
        <dbReference type="EMBL" id="CAH1788656.1"/>
    </source>
</evidence>
<evidence type="ECO:0000256" key="6">
    <source>
        <dbReference type="ARBA" id="ARBA00023136"/>
    </source>
</evidence>
<name>A0A8J1Y3Q2_OWEFU</name>
<dbReference type="GO" id="GO:0006031">
    <property type="term" value="P:chitin biosynthetic process"/>
    <property type="evidence" value="ECO:0007669"/>
    <property type="project" value="TreeGrafter"/>
</dbReference>
<keyword evidence="3" id="KW-0808">Transferase</keyword>
<feature type="region of interest" description="Disordered" evidence="7">
    <location>
        <begin position="676"/>
        <end position="715"/>
    </location>
</feature>
<comment type="caution">
    <text evidence="9">The sequence shown here is derived from an EMBL/GenBank/DDBJ whole genome shotgun (WGS) entry which is preliminary data.</text>
</comment>
<dbReference type="GO" id="GO:0016020">
    <property type="term" value="C:membrane"/>
    <property type="evidence" value="ECO:0007669"/>
    <property type="project" value="UniProtKB-SubCell"/>
</dbReference>
<dbReference type="Gene3D" id="3.90.550.10">
    <property type="entry name" value="Spore Coat Polysaccharide Biosynthesis Protein SpsA, Chain A"/>
    <property type="match status" value="1"/>
</dbReference>
<feature type="transmembrane region" description="Helical" evidence="8">
    <location>
        <begin position="325"/>
        <end position="344"/>
    </location>
</feature>
<feature type="transmembrane region" description="Helical" evidence="8">
    <location>
        <begin position="240"/>
        <end position="261"/>
    </location>
</feature>
<reference evidence="9" key="1">
    <citation type="submission" date="2022-03" db="EMBL/GenBank/DDBJ databases">
        <authorList>
            <person name="Martin C."/>
        </authorList>
    </citation>
    <scope>NUCLEOTIDE SEQUENCE</scope>
</reference>
<dbReference type="SUPFAM" id="SSF53448">
    <property type="entry name" value="Nucleotide-diphospho-sugar transferases"/>
    <property type="match status" value="1"/>
</dbReference>
<feature type="compositionally biased region" description="Basic and acidic residues" evidence="7">
    <location>
        <begin position="812"/>
        <end position="827"/>
    </location>
</feature>
<evidence type="ECO:0000313" key="10">
    <source>
        <dbReference type="Proteomes" id="UP000749559"/>
    </source>
</evidence>
<evidence type="ECO:0000256" key="8">
    <source>
        <dbReference type="SAM" id="Phobius"/>
    </source>
</evidence>
<feature type="transmembrane region" description="Helical" evidence="8">
    <location>
        <begin position="176"/>
        <end position="194"/>
    </location>
</feature>
<dbReference type="InterPro" id="IPR029044">
    <property type="entry name" value="Nucleotide-diphossugar_trans"/>
</dbReference>
<feature type="transmembrane region" description="Helical" evidence="8">
    <location>
        <begin position="1212"/>
        <end position="1231"/>
    </location>
</feature>
<keyword evidence="4 8" id="KW-0812">Transmembrane</keyword>
<comment type="subcellular location">
    <subcellularLocation>
        <location evidence="1">Membrane</location>
        <topology evidence="1">Multi-pass membrane protein</topology>
    </subcellularLocation>
</comment>
<feature type="compositionally biased region" description="Polar residues" evidence="7">
    <location>
        <begin position="676"/>
        <end position="706"/>
    </location>
</feature>
<keyword evidence="10" id="KW-1185">Reference proteome</keyword>
<evidence type="ECO:0000256" key="3">
    <source>
        <dbReference type="ARBA" id="ARBA00022676"/>
    </source>
</evidence>
<dbReference type="EC" id="2.4.1.16" evidence="2"/>
<feature type="transmembrane region" description="Helical" evidence="8">
    <location>
        <begin position="12"/>
        <end position="34"/>
    </location>
</feature>
<dbReference type="OrthoDB" id="370884at2759"/>
<keyword evidence="6 8" id="KW-0472">Membrane</keyword>
<evidence type="ECO:0000256" key="7">
    <source>
        <dbReference type="SAM" id="MobiDB-lite"/>
    </source>
</evidence>
<dbReference type="GO" id="GO:0071944">
    <property type="term" value="C:cell periphery"/>
    <property type="evidence" value="ECO:0007669"/>
    <property type="project" value="TreeGrafter"/>
</dbReference>
<feature type="transmembrane region" description="Helical" evidence="8">
    <location>
        <begin position="1179"/>
        <end position="1200"/>
    </location>
</feature>
<dbReference type="PANTHER" id="PTHR22914">
    <property type="entry name" value="CHITIN SYNTHASE"/>
    <property type="match status" value="1"/>
</dbReference>
<evidence type="ECO:0000256" key="1">
    <source>
        <dbReference type="ARBA" id="ARBA00004141"/>
    </source>
</evidence>
<gene>
    <name evidence="9" type="ORF">OFUS_LOCUS14141</name>
</gene>
<feature type="compositionally biased region" description="Pro residues" evidence="7">
    <location>
        <begin position="792"/>
        <end position="806"/>
    </location>
</feature>
<feature type="transmembrane region" description="Helical" evidence="8">
    <location>
        <begin position="46"/>
        <end position="64"/>
    </location>
</feature>
<feature type="transmembrane region" description="Helical" evidence="8">
    <location>
        <begin position="1346"/>
        <end position="1367"/>
    </location>
</feature>
<feature type="transmembrane region" description="Helical" evidence="8">
    <location>
        <begin position="289"/>
        <end position="313"/>
    </location>
</feature>
<dbReference type="InterPro" id="IPR004835">
    <property type="entry name" value="Chitin_synth"/>
</dbReference>
<dbReference type="PANTHER" id="PTHR22914:SF41">
    <property type="entry name" value="CHITIN SYNTHASE 7"/>
    <property type="match status" value="1"/>
</dbReference>
<dbReference type="Proteomes" id="UP000749559">
    <property type="component" value="Unassembled WGS sequence"/>
</dbReference>
<protein>
    <recommendedName>
        <fullName evidence="2">chitin synthase</fullName>
        <ecNumber evidence="2">2.4.1.16</ecNumber>
    </recommendedName>
</protein>
<accession>A0A8J1Y3Q2</accession>
<feature type="transmembrane region" description="Helical" evidence="8">
    <location>
        <begin position="1079"/>
        <end position="1104"/>
    </location>
</feature>
<feature type="region of interest" description="Disordered" evidence="7">
    <location>
        <begin position="1242"/>
        <end position="1273"/>
    </location>
</feature>